<dbReference type="HOGENOM" id="CLU_1672425_0_0_1"/>
<accession>A0A061EZ90</accession>
<name>A0A061EZ90_THECC</name>
<reference evidence="1 2" key="1">
    <citation type="journal article" date="2013" name="Genome Biol.">
        <title>The genome sequence of the most widely cultivated cacao type and its use to identify candidate genes regulating pod color.</title>
        <authorList>
            <person name="Motamayor J.C."/>
            <person name="Mockaitis K."/>
            <person name="Schmutz J."/>
            <person name="Haiminen N."/>
            <person name="Iii D.L."/>
            <person name="Cornejo O."/>
            <person name="Findley S.D."/>
            <person name="Zheng P."/>
            <person name="Utro F."/>
            <person name="Royaert S."/>
            <person name="Saski C."/>
            <person name="Jenkins J."/>
            <person name="Podicheti R."/>
            <person name="Zhao M."/>
            <person name="Scheffler B.E."/>
            <person name="Stack J.C."/>
            <person name="Feltus F.A."/>
            <person name="Mustiga G.M."/>
            <person name="Amores F."/>
            <person name="Phillips W."/>
            <person name="Marelli J.P."/>
            <person name="May G.D."/>
            <person name="Shapiro H."/>
            <person name="Ma J."/>
            <person name="Bustamante C.D."/>
            <person name="Schnell R.J."/>
            <person name="Main D."/>
            <person name="Gilbert D."/>
            <person name="Parida L."/>
            <person name="Kuhn D.N."/>
        </authorList>
    </citation>
    <scope>NUCLEOTIDE SEQUENCE [LARGE SCALE GENOMIC DNA]</scope>
    <source>
        <strain evidence="2">cv. Matina 1-6</strain>
    </source>
</reference>
<evidence type="ECO:0000313" key="1">
    <source>
        <dbReference type="EMBL" id="EOY09988.1"/>
    </source>
</evidence>
<dbReference type="EMBL" id="CM001883">
    <property type="protein sequence ID" value="EOY09988.1"/>
    <property type="molecule type" value="Genomic_DNA"/>
</dbReference>
<evidence type="ECO:0000313" key="2">
    <source>
        <dbReference type="Proteomes" id="UP000026915"/>
    </source>
</evidence>
<organism evidence="1 2">
    <name type="scientific">Theobroma cacao</name>
    <name type="common">Cacao</name>
    <name type="synonym">Cocoa</name>
    <dbReference type="NCBI Taxonomy" id="3641"/>
    <lineage>
        <taxon>Eukaryota</taxon>
        <taxon>Viridiplantae</taxon>
        <taxon>Streptophyta</taxon>
        <taxon>Embryophyta</taxon>
        <taxon>Tracheophyta</taxon>
        <taxon>Spermatophyta</taxon>
        <taxon>Magnoliopsida</taxon>
        <taxon>eudicotyledons</taxon>
        <taxon>Gunneridae</taxon>
        <taxon>Pentapetalae</taxon>
        <taxon>rosids</taxon>
        <taxon>malvids</taxon>
        <taxon>Malvales</taxon>
        <taxon>Malvaceae</taxon>
        <taxon>Byttnerioideae</taxon>
        <taxon>Theobroma</taxon>
    </lineage>
</organism>
<keyword evidence="2" id="KW-1185">Reference proteome</keyword>
<protein>
    <submittedName>
        <fullName evidence="1">Uncharacterized protein</fullName>
    </submittedName>
</protein>
<proteinExistence type="predicted"/>
<dbReference type="Proteomes" id="UP000026915">
    <property type="component" value="Chromosome 5"/>
</dbReference>
<dbReference type="AlphaFoldDB" id="A0A061EZ90"/>
<gene>
    <name evidence="1" type="ORF">TCM_025357</name>
</gene>
<sequence>MSALSESDHSLIHSQTMEWLLSDDPIETTESHDISDWLILVRGARVSSPIREGLNVHSGEQLRLLTKNLRQVIKYEVKMVKEKEEYQILNPTPISYHVSPEHISLSQKVGSSAQQEKKEKRAKATLVGRNNTSFKLPDECIAHAMKFEEEKLQKLKDQKEKVCQYSLFERLEGWRIDRKKRPYGVNFDMVI</sequence>
<dbReference type="InParanoid" id="A0A061EZ90"/>
<dbReference type="Gramene" id="EOY09988">
    <property type="protein sequence ID" value="EOY09988"/>
    <property type="gene ID" value="TCM_025357"/>
</dbReference>